<evidence type="ECO:0000313" key="2">
    <source>
        <dbReference type="Proteomes" id="UP000831701"/>
    </source>
</evidence>
<sequence length="107" mass="11483">MRVTAIHLSENALIPDPICPPPLGFLLPRGPCDPRCRPLDQASCPASLQRVETATAHLRPEAILEHCNTCIGVTLAFSLEKDTMISLPIHGGRHCGRGLNNCSIAPP</sequence>
<evidence type="ECO:0000313" key="1">
    <source>
        <dbReference type="EMBL" id="KAI3357503.1"/>
    </source>
</evidence>
<accession>A0ACB8VSK0</accession>
<proteinExistence type="predicted"/>
<reference evidence="1" key="1">
    <citation type="submission" date="2022-04" db="EMBL/GenBank/DDBJ databases">
        <title>Jade perch genome.</title>
        <authorList>
            <person name="Chao B."/>
        </authorList>
    </citation>
    <scope>NUCLEOTIDE SEQUENCE</scope>
    <source>
        <strain evidence="1">CB-2022</strain>
    </source>
</reference>
<dbReference type="Proteomes" id="UP000831701">
    <property type="component" value="Chromosome 19"/>
</dbReference>
<feature type="non-terminal residue" evidence="1">
    <location>
        <position position="107"/>
    </location>
</feature>
<protein>
    <submittedName>
        <fullName evidence="1">Uncharacterized protein</fullName>
    </submittedName>
</protein>
<organism evidence="1 2">
    <name type="scientific">Scortum barcoo</name>
    <name type="common">barcoo grunter</name>
    <dbReference type="NCBI Taxonomy" id="214431"/>
    <lineage>
        <taxon>Eukaryota</taxon>
        <taxon>Metazoa</taxon>
        <taxon>Chordata</taxon>
        <taxon>Craniata</taxon>
        <taxon>Vertebrata</taxon>
        <taxon>Euteleostomi</taxon>
        <taxon>Actinopterygii</taxon>
        <taxon>Neopterygii</taxon>
        <taxon>Teleostei</taxon>
        <taxon>Neoteleostei</taxon>
        <taxon>Acanthomorphata</taxon>
        <taxon>Eupercaria</taxon>
        <taxon>Centrarchiformes</taxon>
        <taxon>Terapontoidei</taxon>
        <taxon>Terapontidae</taxon>
        <taxon>Scortum</taxon>
    </lineage>
</organism>
<comment type="caution">
    <text evidence="1">The sequence shown here is derived from an EMBL/GenBank/DDBJ whole genome shotgun (WGS) entry which is preliminary data.</text>
</comment>
<keyword evidence="2" id="KW-1185">Reference proteome</keyword>
<gene>
    <name evidence="1" type="ORF">L3Q82_015921</name>
</gene>
<dbReference type="EMBL" id="CM041549">
    <property type="protein sequence ID" value="KAI3357503.1"/>
    <property type="molecule type" value="Genomic_DNA"/>
</dbReference>
<name>A0ACB8VSK0_9TELE</name>